<feature type="signal peptide" evidence="1">
    <location>
        <begin position="1"/>
        <end position="31"/>
    </location>
</feature>
<evidence type="ECO:0000313" key="3">
    <source>
        <dbReference type="Proteomes" id="UP000318478"/>
    </source>
</evidence>
<reference evidence="2 3" key="1">
    <citation type="submission" date="2019-02" db="EMBL/GenBank/DDBJ databases">
        <title>Deep-cultivation of Planctomycetes and their phenomic and genomic characterization uncovers novel biology.</title>
        <authorList>
            <person name="Wiegand S."/>
            <person name="Jogler M."/>
            <person name="Boedeker C."/>
            <person name="Pinto D."/>
            <person name="Vollmers J."/>
            <person name="Rivas-Marin E."/>
            <person name="Kohn T."/>
            <person name="Peeters S.H."/>
            <person name="Heuer A."/>
            <person name="Rast P."/>
            <person name="Oberbeckmann S."/>
            <person name="Bunk B."/>
            <person name="Jeske O."/>
            <person name="Meyerdierks A."/>
            <person name="Storesund J.E."/>
            <person name="Kallscheuer N."/>
            <person name="Luecker S."/>
            <person name="Lage O.M."/>
            <person name="Pohl T."/>
            <person name="Merkel B.J."/>
            <person name="Hornburger P."/>
            <person name="Mueller R.-W."/>
            <person name="Bruemmer F."/>
            <person name="Labrenz M."/>
            <person name="Spormann A.M."/>
            <person name="Op Den Camp H."/>
            <person name="Overmann J."/>
            <person name="Amann R."/>
            <person name="Jetten M.S.M."/>
            <person name="Mascher T."/>
            <person name="Medema M.H."/>
            <person name="Devos D.P."/>
            <person name="Kaster A.-K."/>
            <person name="Ovreas L."/>
            <person name="Rohde M."/>
            <person name="Galperin M.Y."/>
            <person name="Jogler C."/>
        </authorList>
    </citation>
    <scope>NUCLEOTIDE SEQUENCE [LARGE SCALE GENOMIC DNA]</scope>
    <source>
        <strain evidence="2 3">Pla123a</strain>
    </source>
</reference>
<gene>
    <name evidence="2" type="ORF">Pla123a_10110</name>
</gene>
<dbReference type="SUPFAM" id="SSF51735">
    <property type="entry name" value="NAD(P)-binding Rossmann-fold domains"/>
    <property type="match status" value="1"/>
</dbReference>
<name>A0A5C5YTT7_9BACT</name>
<accession>A0A5C5YTT7</accession>
<dbReference type="Gene3D" id="3.40.50.720">
    <property type="entry name" value="NAD(P)-binding Rossmann-like Domain"/>
    <property type="match status" value="1"/>
</dbReference>
<evidence type="ECO:0008006" key="4">
    <source>
        <dbReference type="Google" id="ProtNLM"/>
    </source>
</evidence>
<dbReference type="PANTHER" id="PTHR43818:SF9">
    <property type="entry name" value="HYPOTHETICAL OXIDOREDUCTASE"/>
    <property type="match status" value="1"/>
</dbReference>
<dbReference type="PANTHER" id="PTHR43818">
    <property type="entry name" value="BCDNA.GH03377"/>
    <property type="match status" value="1"/>
</dbReference>
<evidence type="ECO:0000313" key="2">
    <source>
        <dbReference type="EMBL" id="TWT78221.1"/>
    </source>
</evidence>
<dbReference type="RefSeq" id="WP_231956330.1">
    <property type="nucleotide sequence ID" value="NZ_SJPO01000002.1"/>
</dbReference>
<dbReference type="InterPro" id="IPR050463">
    <property type="entry name" value="Gfo/Idh/MocA_oxidrdct_glycsds"/>
</dbReference>
<dbReference type="InterPro" id="IPR036291">
    <property type="entry name" value="NAD(P)-bd_dom_sf"/>
</dbReference>
<feature type="chain" id="PRO_5022822518" description="Oxidoreductase family, NAD-binding Rossmann fold" evidence="1">
    <location>
        <begin position="32"/>
        <end position="342"/>
    </location>
</feature>
<dbReference type="AlphaFoldDB" id="A0A5C5YTT7"/>
<keyword evidence="1" id="KW-0732">Signal</keyword>
<organism evidence="2 3">
    <name type="scientific">Posidoniimonas polymericola</name>
    <dbReference type="NCBI Taxonomy" id="2528002"/>
    <lineage>
        <taxon>Bacteria</taxon>
        <taxon>Pseudomonadati</taxon>
        <taxon>Planctomycetota</taxon>
        <taxon>Planctomycetia</taxon>
        <taxon>Pirellulales</taxon>
        <taxon>Lacipirellulaceae</taxon>
        <taxon>Posidoniimonas</taxon>
    </lineage>
</organism>
<comment type="caution">
    <text evidence="2">The sequence shown here is derived from an EMBL/GenBank/DDBJ whole genome shotgun (WGS) entry which is preliminary data.</text>
</comment>
<keyword evidence="3" id="KW-1185">Reference proteome</keyword>
<protein>
    <recommendedName>
        <fullName evidence="4">Oxidoreductase family, NAD-binding Rossmann fold</fullName>
    </recommendedName>
</protein>
<proteinExistence type="predicted"/>
<evidence type="ECO:0000256" key="1">
    <source>
        <dbReference type="SAM" id="SignalP"/>
    </source>
</evidence>
<dbReference type="Proteomes" id="UP000318478">
    <property type="component" value="Unassembled WGS sequence"/>
</dbReference>
<dbReference type="EMBL" id="SJPO01000002">
    <property type="protein sequence ID" value="TWT78221.1"/>
    <property type="molecule type" value="Genomic_DNA"/>
</dbReference>
<sequence precursor="true">MHSHRRRPSLRLPPVLLIGLVVIICSQSAPAAEPPIQVAIIGADTSHSPAFAELFNAKNQTGAVARCRVVAAYPGGSPDIPASRDRVEGFTTQLADAGIEIVDRLDELVDRADAFLLESVDGRTHLEQFRAIACGKPVFIDKPAAASAADFLLMMEIAERTNTPFFSASSLRFCPEVRELQSSEELGAVMGAATSTPYKTEPHHPDLFWYGIHGVEALATLLGPGCQQVTRHETDRGLVLHGVWQDGRQGQVWAVATGKPVYSFTVYGDKKVGSRIGYSGYAGLIAQIAEFFVSGQPPVVPEATLEILAMMEAADLSKQRNGRPVSLQEVIEAAHAATANRQ</sequence>